<dbReference type="InterPro" id="IPR050482">
    <property type="entry name" value="Sensor_HK_TwoCompSys"/>
</dbReference>
<evidence type="ECO:0000256" key="5">
    <source>
        <dbReference type="ARBA" id="ARBA00022741"/>
    </source>
</evidence>
<gene>
    <name evidence="12" type="ORF">GCM10023322_44560</name>
</gene>
<evidence type="ECO:0000256" key="10">
    <source>
        <dbReference type="SAM" id="Phobius"/>
    </source>
</evidence>
<evidence type="ECO:0000313" key="13">
    <source>
        <dbReference type="Proteomes" id="UP001501570"/>
    </source>
</evidence>
<keyword evidence="8" id="KW-0902">Two-component regulatory system</keyword>
<dbReference type="EMBL" id="BAABJQ010000013">
    <property type="protein sequence ID" value="GAA5190139.1"/>
    <property type="molecule type" value="Genomic_DNA"/>
</dbReference>
<dbReference type="Pfam" id="PF02518">
    <property type="entry name" value="HATPase_c"/>
    <property type="match status" value="1"/>
</dbReference>
<keyword evidence="4" id="KW-0808">Transferase</keyword>
<dbReference type="SMART" id="SM00387">
    <property type="entry name" value="HATPase_c"/>
    <property type="match status" value="1"/>
</dbReference>
<dbReference type="InterPro" id="IPR036890">
    <property type="entry name" value="HATPase_C_sf"/>
</dbReference>
<keyword evidence="6" id="KW-0418">Kinase</keyword>
<keyword evidence="5" id="KW-0547">Nucleotide-binding</keyword>
<evidence type="ECO:0000256" key="6">
    <source>
        <dbReference type="ARBA" id="ARBA00022777"/>
    </source>
</evidence>
<dbReference type="Pfam" id="PF07730">
    <property type="entry name" value="HisKA_3"/>
    <property type="match status" value="1"/>
</dbReference>
<dbReference type="Gene3D" id="1.20.5.1930">
    <property type="match status" value="1"/>
</dbReference>
<evidence type="ECO:0000256" key="4">
    <source>
        <dbReference type="ARBA" id="ARBA00022679"/>
    </source>
</evidence>
<protein>
    <recommendedName>
        <fullName evidence="2">histidine kinase</fullName>
        <ecNumber evidence="2">2.7.13.3</ecNumber>
    </recommendedName>
</protein>
<feature type="transmembrane region" description="Helical" evidence="10">
    <location>
        <begin position="12"/>
        <end position="31"/>
    </location>
</feature>
<dbReference type="RefSeq" id="WP_345632454.1">
    <property type="nucleotide sequence ID" value="NZ_BAABJQ010000013.1"/>
</dbReference>
<feature type="region of interest" description="Disordered" evidence="9">
    <location>
        <begin position="213"/>
        <end position="236"/>
    </location>
</feature>
<keyword evidence="7" id="KW-0067">ATP-binding</keyword>
<dbReference type="PANTHER" id="PTHR24421">
    <property type="entry name" value="NITRATE/NITRITE SENSOR PROTEIN NARX-RELATED"/>
    <property type="match status" value="1"/>
</dbReference>
<dbReference type="SUPFAM" id="SSF55874">
    <property type="entry name" value="ATPase domain of HSP90 chaperone/DNA topoisomerase II/histidine kinase"/>
    <property type="match status" value="1"/>
</dbReference>
<keyword evidence="3" id="KW-0597">Phosphoprotein</keyword>
<reference evidence="13" key="1">
    <citation type="journal article" date="2019" name="Int. J. Syst. Evol. Microbiol.">
        <title>The Global Catalogue of Microorganisms (GCM) 10K type strain sequencing project: providing services to taxonomists for standard genome sequencing and annotation.</title>
        <authorList>
            <consortium name="The Broad Institute Genomics Platform"/>
            <consortium name="The Broad Institute Genome Sequencing Center for Infectious Disease"/>
            <person name="Wu L."/>
            <person name="Ma J."/>
        </authorList>
    </citation>
    <scope>NUCLEOTIDE SEQUENCE [LARGE SCALE GENOMIC DNA]</scope>
    <source>
        <strain evidence="13">JCM 18304</strain>
    </source>
</reference>
<comment type="caution">
    <text evidence="12">The sequence shown here is derived from an EMBL/GenBank/DDBJ whole genome shotgun (WGS) entry which is preliminary data.</text>
</comment>
<dbReference type="PROSITE" id="PS50109">
    <property type="entry name" value="HIS_KIN"/>
    <property type="match status" value="1"/>
</dbReference>
<dbReference type="CDD" id="cd16917">
    <property type="entry name" value="HATPase_UhpB-NarQ-NarX-like"/>
    <property type="match status" value="1"/>
</dbReference>
<dbReference type="PANTHER" id="PTHR24421:SF10">
    <property type="entry name" value="NITRATE_NITRITE SENSOR PROTEIN NARQ"/>
    <property type="match status" value="1"/>
</dbReference>
<keyword evidence="10" id="KW-1133">Transmembrane helix</keyword>
<evidence type="ECO:0000256" key="9">
    <source>
        <dbReference type="SAM" id="MobiDB-lite"/>
    </source>
</evidence>
<dbReference type="InterPro" id="IPR003594">
    <property type="entry name" value="HATPase_dom"/>
</dbReference>
<sequence>MLLTGGGTRTAIVALSAALVAACLVAGGALWRLRAYRRAAAQNAARQRDEQREREQRAVLMERVRIARELHDVVAHHMSVIAVQAGLARYVLTSDPPTAERALRAVAEMSSDGLAEVRRLVTVLRPERDSDESRDRDTPGVDELPAMIERVGLTGVAIEFSVSGRTRSLPAGVGLCVYRVVQESLTNAIKHARGARVDVLLSYEDDRVRVRIANDGRGGPHPRSSTMAGPDGQAGGGKGLTGMYERAILYGGTLSAGGLADGGFEVILTLPLPVVDEPPVDERAPTELGARP</sequence>
<keyword evidence="10" id="KW-0472">Membrane</keyword>
<keyword evidence="10" id="KW-0812">Transmembrane</keyword>
<keyword evidence="13" id="KW-1185">Reference proteome</keyword>
<dbReference type="InterPro" id="IPR005467">
    <property type="entry name" value="His_kinase_dom"/>
</dbReference>
<evidence type="ECO:0000256" key="7">
    <source>
        <dbReference type="ARBA" id="ARBA00022840"/>
    </source>
</evidence>
<dbReference type="Gene3D" id="3.30.565.10">
    <property type="entry name" value="Histidine kinase-like ATPase, C-terminal domain"/>
    <property type="match status" value="1"/>
</dbReference>
<dbReference type="EC" id="2.7.13.3" evidence="2"/>
<evidence type="ECO:0000259" key="11">
    <source>
        <dbReference type="PROSITE" id="PS50109"/>
    </source>
</evidence>
<comment type="catalytic activity">
    <reaction evidence="1">
        <text>ATP + protein L-histidine = ADP + protein N-phospho-L-histidine.</text>
        <dbReference type="EC" id="2.7.13.3"/>
    </reaction>
</comment>
<proteinExistence type="predicted"/>
<dbReference type="InterPro" id="IPR011712">
    <property type="entry name" value="Sig_transdc_His_kin_sub3_dim/P"/>
</dbReference>
<organism evidence="12 13">
    <name type="scientific">Rugosimonospora acidiphila</name>
    <dbReference type="NCBI Taxonomy" id="556531"/>
    <lineage>
        <taxon>Bacteria</taxon>
        <taxon>Bacillati</taxon>
        <taxon>Actinomycetota</taxon>
        <taxon>Actinomycetes</taxon>
        <taxon>Micromonosporales</taxon>
        <taxon>Micromonosporaceae</taxon>
        <taxon>Rugosimonospora</taxon>
    </lineage>
</organism>
<evidence type="ECO:0000313" key="12">
    <source>
        <dbReference type="EMBL" id="GAA5190139.1"/>
    </source>
</evidence>
<name>A0ABP9S182_9ACTN</name>
<accession>A0ABP9S182</accession>
<evidence type="ECO:0000256" key="3">
    <source>
        <dbReference type="ARBA" id="ARBA00022553"/>
    </source>
</evidence>
<feature type="domain" description="Histidine kinase" evidence="11">
    <location>
        <begin position="177"/>
        <end position="274"/>
    </location>
</feature>
<evidence type="ECO:0000256" key="1">
    <source>
        <dbReference type="ARBA" id="ARBA00000085"/>
    </source>
</evidence>
<evidence type="ECO:0000256" key="8">
    <source>
        <dbReference type="ARBA" id="ARBA00023012"/>
    </source>
</evidence>
<evidence type="ECO:0000256" key="2">
    <source>
        <dbReference type="ARBA" id="ARBA00012438"/>
    </source>
</evidence>
<dbReference type="Proteomes" id="UP001501570">
    <property type="component" value="Unassembled WGS sequence"/>
</dbReference>